<name>F2L3W8_THEU7</name>
<accession>F2L3W8</accession>
<feature type="transmembrane region" description="Helical" evidence="1">
    <location>
        <begin position="39"/>
        <end position="58"/>
    </location>
</feature>
<feature type="domain" description="DUF2070" evidence="2">
    <location>
        <begin position="13"/>
        <end position="527"/>
    </location>
</feature>
<dbReference type="RefSeq" id="WP_013680615.1">
    <property type="nucleotide sequence ID" value="NC_015315.1"/>
</dbReference>
<reference evidence="3 4" key="1">
    <citation type="journal article" date="2011" name="J. Bacteriol.">
        <title>Complete genome sequence of the thermoacidophilic crenarchaeon Thermoproteus uzoniensis 768-20.</title>
        <authorList>
            <person name="Mardanov A.V."/>
            <person name="Gumerov V.M."/>
            <person name="Beletsky A.V."/>
            <person name="Prokofeva M.I."/>
            <person name="Bonch-Osmolovskaya E.A."/>
            <person name="Ravin N.V."/>
            <person name="Skryabin K.G."/>
        </authorList>
    </citation>
    <scope>NUCLEOTIDE SEQUENCE [LARGE SCALE GENOMIC DNA]</scope>
    <source>
        <strain evidence="3 4">768-20</strain>
    </source>
</reference>
<dbReference type="HOGENOM" id="CLU_507747_0_0_2"/>
<evidence type="ECO:0000313" key="4">
    <source>
        <dbReference type="Proteomes" id="UP000008138"/>
    </source>
</evidence>
<feature type="transmembrane region" description="Helical" evidence="1">
    <location>
        <begin position="16"/>
        <end position="34"/>
    </location>
</feature>
<evidence type="ECO:0000313" key="3">
    <source>
        <dbReference type="EMBL" id="AEA13280.1"/>
    </source>
</evidence>
<keyword evidence="1" id="KW-1133">Transmembrane helix</keyword>
<evidence type="ECO:0000256" key="1">
    <source>
        <dbReference type="SAM" id="Phobius"/>
    </source>
</evidence>
<dbReference type="eggNOG" id="arCOG04351">
    <property type="taxonomic scope" value="Archaea"/>
</dbReference>
<evidence type="ECO:0000259" key="2">
    <source>
        <dbReference type="Pfam" id="PF09843"/>
    </source>
</evidence>
<proteinExistence type="predicted"/>
<dbReference type="AlphaFoldDB" id="F2L3W8"/>
<feature type="transmembrane region" description="Helical" evidence="1">
    <location>
        <begin position="124"/>
        <end position="144"/>
    </location>
</feature>
<protein>
    <recommendedName>
        <fullName evidence="2">DUF2070 domain-containing protein</fullName>
    </recommendedName>
</protein>
<dbReference type="OrthoDB" id="8914at2157"/>
<dbReference type="Pfam" id="PF09843">
    <property type="entry name" value="DUF2070"/>
    <property type="match status" value="1"/>
</dbReference>
<keyword evidence="4" id="KW-1185">Reference proteome</keyword>
<feature type="transmembrane region" description="Helical" evidence="1">
    <location>
        <begin position="512"/>
        <end position="530"/>
    </location>
</feature>
<dbReference type="STRING" id="999630.TUZN_1820"/>
<dbReference type="KEGG" id="tuz:TUZN_1820"/>
<dbReference type="GeneID" id="10361333"/>
<dbReference type="InterPro" id="IPR019204">
    <property type="entry name" value="DUF2070_membrane"/>
</dbReference>
<sequence>MKRTFEEVYSNVFNEAPSILSYILFTVILITIIIKRNALYIISFLLFYLFFFFVGRRLWTRAGVFKVTSFALGLGALFDLILEKPPLHYLLISSVVASSMSMSLRCKDRVYLVPMVLTPLYYLYLHDYALATVAAAYAVSMPLLKRYLAGRIKGGDALCMLNSFLYSSVSAEGMFDHVFKPLGVRDRGKIHLYLIEGGRRHLIVVSDFHPGPFRNVGGGILVEKLVARGLRSGYDVVFIHGVGSHERDPVSSDDVEKIVGEIFRVASSMRAEDALRGVRPQRLEVGDVRLTTYSLGVGPPLAIISRVSSASDDVPLDVAQKVDAKGYVIVDAQNKFDGPLKWSDEDVSSLQKALDIVAKPESCREFKVGIGRADSSLVDPLRLELGAGGVAAVVAECDGQKSLLLIFDGNNMDGSFYRELQDRFGKAYALVEAITTDTHASTGMGVGGSGYRVVGSGIRREELFRLVNKAVAAAESSLGAKRVAYREVEVEADVFGPNFAKIRSVVESYKRLGVLMVAYLILAPLLFASLL</sequence>
<dbReference type="EMBL" id="CP002590">
    <property type="protein sequence ID" value="AEA13280.1"/>
    <property type="molecule type" value="Genomic_DNA"/>
</dbReference>
<keyword evidence="1" id="KW-0472">Membrane</keyword>
<gene>
    <name evidence="3" type="ordered locus">TUZN_1820</name>
</gene>
<keyword evidence="1" id="KW-0812">Transmembrane</keyword>
<organism evidence="3 4">
    <name type="scientific">Thermoproteus uzoniensis (strain 768-20)</name>
    <dbReference type="NCBI Taxonomy" id="999630"/>
    <lineage>
        <taxon>Archaea</taxon>
        <taxon>Thermoproteota</taxon>
        <taxon>Thermoprotei</taxon>
        <taxon>Thermoproteales</taxon>
        <taxon>Thermoproteaceae</taxon>
        <taxon>Thermoproteus</taxon>
    </lineage>
</organism>
<dbReference type="Proteomes" id="UP000008138">
    <property type="component" value="Chromosome"/>
</dbReference>
<feature type="transmembrane region" description="Helical" evidence="1">
    <location>
        <begin position="64"/>
        <end position="82"/>
    </location>
</feature>
<reference key="2">
    <citation type="submission" date="2011-03" db="EMBL/GenBank/DDBJ databases">
        <title>Complete genome sequence of the thermoacidophilic crenarchaeon Thermoproteus uzoniensis 768-20.</title>
        <authorList>
            <person name="Mardanov A.V."/>
            <person name="Gumerov V.M."/>
            <person name="Beletsky A.V."/>
            <person name="Prokofeva M.I."/>
            <person name="Bonch-Osmolovskaya E.A."/>
            <person name="Ravin N.V."/>
            <person name="Skryabin K.G."/>
        </authorList>
    </citation>
    <scope>NUCLEOTIDE SEQUENCE</scope>
    <source>
        <strain>768-20</strain>
    </source>
</reference>